<dbReference type="Gene3D" id="2.30.30.140">
    <property type="match status" value="1"/>
</dbReference>
<dbReference type="SUPFAM" id="SSF54160">
    <property type="entry name" value="Chromo domain-like"/>
    <property type="match status" value="1"/>
</dbReference>
<dbReference type="InterPro" id="IPR016197">
    <property type="entry name" value="Chromo-like_dom_sf"/>
</dbReference>
<accession>A0A7S2UUT1</accession>
<evidence type="ECO:0000313" key="1">
    <source>
        <dbReference type="EMBL" id="CAD9857831.1"/>
    </source>
</evidence>
<reference evidence="1" key="1">
    <citation type="submission" date="2021-01" db="EMBL/GenBank/DDBJ databases">
        <authorList>
            <person name="Corre E."/>
            <person name="Pelletier E."/>
            <person name="Niang G."/>
            <person name="Scheremetjew M."/>
            <person name="Finn R."/>
            <person name="Kale V."/>
            <person name="Holt S."/>
            <person name="Cochrane G."/>
            <person name="Meng A."/>
            <person name="Brown T."/>
            <person name="Cohen L."/>
        </authorList>
    </citation>
    <scope>NUCLEOTIDE SEQUENCE</scope>
    <source>
        <strain evidence="1">CCMP1661</strain>
    </source>
</reference>
<proteinExistence type="predicted"/>
<dbReference type="AlphaFoldDB" id="A0A7S2UUT1"/>
<sequence length="169" mass="19678">MALSASKNKNEVPYRKGQQVEINDVCAENVFGESWRIGQIEDVDPVKRRVLVSYYEFSNFKDEWIQFDSSRLDRMGENVYVGGVPKVGHCLELEVNTKWAVAYVVQASADFQWIKVVYFFPPHKDKLKEKWVDTYRSNFRALERHKVQESGLKKYFTCFWTCAACGLAT</sequence>
<gene>
    <name evidence="1" type="ORF">FJAP1339_LOCUS347</name>
</gene>
<name>A0A7S2UUT1_9STRA</name>
<protein>
    <submittedName>
        <fullName evidence="1">Uncharacterized protein</fullName>
    </submittedName>
</protein>
<dbReference type="EMBL" id="HBHR01001085">
    <property type="protein sequence ID" value="CAD9857831.1"/>
    <property type="molecule type" value="Transcribed_RNA"/>
</dbReference>
<organism evidence="1">
    <name type="scientific">Fibrocapsa japonica</name>
    <dbReference type="NCBI Taxonomy" id="94617"/>
    <lineage>
        <taxon>Eukaryota</taxon>
        <taxon>Sar</taxon>
        <taxon>Stramenopiles</taxon>
        <taxon>Ochrophyta</taxon>
        <taxon>Raphidophyceae</taxon>
        <taxon>Chattonellales</taxon>
        <taxon>Chattonellaceae</taxon>
        <taxon>Fibrocapsa</taxon>
    </lineage>
</organism>